<accession>A0ABR6RLZ2</accession>
<dbReference type="RefSeq" id="WP_184711703.1">
    <property type="nucleotide sequence ID" value="NZ_JACHKZ010000051.1"/>
</dbReference>
<name>A0ABR6RLZ2_9BURK</name>
<dbReference type="Proteomes" id="UP000562492">
    <property type="component" value="Unassembled WGS sequence"/>
</dbReference>
<evidence type="ECO:0000313" key="2">
    <source>
        <dbReference type="Proteomes" id="UP000562492"/>
    </source>
</evidence>
<proteinExistence type="predicted"/>
<protein>
    <submittedName>
        <fullName evidence="1">Uncharacterized protein</fullName>
    </submittedName>
</protein>
<organism evidence="1 2">
    <name type="scientific">Comamonas odontotermitis</name>
    <dbReference type="NCBI Taxonomy" id="379895"/>
    <lineage>
        <taxon>Bacteria</taxon>
        <taxon>Pseudomonadati</taxon>
        <taxon>Pseudomonadota</taxon>
        <taxon>Betaproteobacteria</taxon>
        <taxon>Burkholderiales</taxon>
        <taxon>Comamonadaceae</taxon>
        <taxon>Comamonas</taxon>
    </lineage>
</organism>
<comment type="caution">
    <text evidence="1">The sequence shown here is derived from an EMBL/GenBank/DDBJ whole genome shotgun (WGS) entry which is preliminary data.</text>
</comment>
<keyword evidence="2" id="KW-1185">Reference proteome</keyword>
<reference evidence="1 2" key="1">
    <citation type="submission" date="2020-08" db="EMBL/GenBank/DDBJ databases">
        <title>Functional genomics of gut bacteria from endangered species of beetles.</title>
        <authorList>
            <person name="Carlos-Shanley C."/>
        </authorList>
    </citation>
    <scope>NUCLEOTIDE SEQUENCE [LARGE SCALE GENOMIC DNA]</scope>
    <source>
        <strain evidence="1 2">S00124</strain>
    </source>
</reference>
<sequence>MLPTLRIEKIDQGEYHGRILDGRELLGEVWQPTIADVIGEAARHYQPAPKAFNVYYGPVSVGTTLREAMLYDAETLAQRLVRLEVNLAS</sequence>
<evidence type="ECO:0000313" key="1">
    <source>
        <dbReference type="EMBL" id="MBB6580044.1"/>
    </source>
</evidence>
<gene>
    <name evidence="1" type="ORF">HNP33_004170</name>
</gene>
<dbReference type="EMBL" id="JACHKZ010000051">
    <property type="protein sequence ID" value="MBB6580044.1"/>
    <property type="molecule type" value="Genomic_DNA"/>
</dbReference>